<evidence type="ECO:0000313" key="3">
    <source>
        <dbReference type="Proteomes" id="UP000705867"/>
    </source>
</evidence>
<keyword evidence="1" id="KW-0812">Transmembrane</keyword>
<accession>A0A953SFA4</accession>
<reference evidence="2" key="2">
    <citation type="submission" date="2021-08" db="EMBL/GenBank/DDBJ databases">
        <authorList>
            <person name="Dalcin Martins P."/>
        </authorList>
    </citation>
    <scope>NUCLEOTIDE SEQUENCE</scope>
    <source>
        <strain evidence="2">MAG_39</strain>
    </source>
</reference>
<evidence type="ECO:0000256" key="1">
    <source>
        <dbReference type="SAM" id="Phobius"/>
    </source>
</evidence>
<dbReference type="AlphaFoldDB" id="A0A953SFA4"/>
<name>A0A953SFA4_9BACT</name>
<proteinExistence type="predicted"/>
<protein>
    <submittedName>
        <fullName evidence="2">Uncharacterized protein</fullName>
    </submittedName>
</protein>
<dbReference type="EMBL" id="JAIOIV010000151">
    <property type="protein sequence ID" value="MBZ0158382.1"/>
    <property type="molecule type" value="Genomic_DNA"/>
</dbReference>
<keyword evidence="1" id="KW-0472">Membrane</keyword>
<sequence>MTIRRYCSVKVKNILRDTRRLKTPLVLALAWVLYWGVADTLSAAALLVGFAALSMILAFIVSKEMFSSYQWDVGARLRYAWEEQNVSLALLAASMLLARVLVYVAVVGAMAVTLLFLRGSL</sequence>
<comment type="caution">
    <text evidence="2">The sequence shown here is derived from an EMBL/GenBank/DDBJ whole genome shotgun (WGS) entry which is preliminary data.</text>
</comment>
<organism evidence="2 3">
    <name type="scientific">Candidatus Nitrobium versatile</name>
    <dbReference type="NCBI Taxonomy" id="2884831"/>
    <lineage>
        <taxon>Bacteria</taxon>
        <taxon>Pseudomonadati</taxon>
        <taxon>Nitrospirota</taxon>
        <taxon>Nitrospiria</taxon>
        <taxon>Nitrospirales</taxon>
        <taxon>Nitrospiraceae</taxon>
        <taxon>Candidatus Nitrobium</taxon>
    </lineage>
</organism>
<evidence type="ECO:0000313" key="2">
    <source>
        <dbReference type="EMBL" id="MBZ0158382.1"/>
    </source>
</evidence>
<feature type="transmembrane region" description="Helical" evidence="1">
    <location>
        <begin position="43"/>
        <end position="61"/>
    </location>
</feature>
<feature type="transmembrane region" description="Helical" evidence="1">
    <location>
        <begin position="86"/>
        <end position="117"/>
    </location>
</feature>
<reference evidence="2" key="1">
    <citation type="journal article" date="2021" name="bioRxiv">
        <title>Unraveling nitrogen, sulfur and carbon metabolic pathways and microbial community transcriptional responses to substrate deprivation and toxicity stresses in a bioreactor mimicking anoxic brackish coastal sediment conditions.</title>
        <authorList>
            <person name="Martins P.D."/>
            <person name="Echeveste M.J."/>
            <person name="Arshad A."/>
            <person name="Kurth J."/>
            <person name="Ouboter H."/>
            <person name="Jetten M.S.M."/>
            <person name="Welte C.U."/>
        </authorList>
    </citation>
    <scope>NUCLEOTIDE SEQUENCE</scope>
    <source>
        <strain evidence="2">MAG_39</strain>
    </source>
</reference>
<dbReference type="Proteomes" id="UP000705867">
    <property type="component" value="Unassembled WGS sequence"/>
</dbReference>
<feature type="transmembrane region" description="Helical" evidence="1">
    <location>
        <begin position="21"/>
        <end position="37"/>
    </location>
</feature>
<keyword evidence="1" id="KW-1133">Transmembrane helix</keyword>
<gene>
    <name evidence="2" type="ORF">K8I29_19465</name>
</gene>